<evidence type="ECO:0000313" key="1">
    <source>
        <dbReference type="EMBL" id="CRH06039.1"/>
    </source>
</evidence>
<organism evidence="1">
    <name type="scientific">Magnetococcus massalia (strain MO-1)</name>
    <dbReference type="NCBI Taxonomy" id="451514"/>
    <lineage>
        <taxon>Bacteria</taxon>
        <taxon>Pseudomonadati</taxon>
        <taxon>Pseudomonadota</taxon>
        <taxon>Magnetococcia</taxon>
        <taxon>Magnetococcales</taxon>
        <taxon>Magnetococcaceae</taxon>
        <taxon>Magnetococcus</taxon>
    </lineage>
</organism>
<dbReference type="EMBL" id="LO017727">
    <property type="protein sequence ID" value="CRH06039.1"/>
    <property type="molecule type" value="Genomic_DNA"/>
</dbReference>
<sequence>MRIWTIHPKYLDAKGLVALWRETLLAQKVLRGLTKGYTSHPQLQRFKELSDPVGAVADYLRIVQQEATSRGYNFDAGRIVQESWGGMIQETEGQVLYEWEHFLRKTQTRTPDHYEAIKEVTMPELHPMFELINGDIRDWERV</sequence>
<protein>
    <submittedName>
        <fullName evidence="1">Putative yrimidine dimer DNA glycosylase</fullName>
    </submittedName>
</protein>
<dbReference type="Pfam" id="PF03013">
    <property type="entry name" value="Pyr_excise"/>
    <property type="match status" value="1"/>
</dbReference>
<dbReference type="AlphaFoldDB" id="A0A1S7LIV7"/>
<proteinExistence type="predicted"/>
<reference evidence="1" key="1">
    <citation type="submission" date="2015-04" db="EMBL/GenBank/DDBJ databases">
        <authorList>
            <person name="Syromyatnikov M.Y."/>
            <person name="Popov V.N."/>
        </authorList>
    </citation>
    <scope>NUCLEOTIDE SEQUENCE</scope>
    <source>
        <strain evidence="1">MO-1</strain>
    </source>
</reference>
<accession>A0A1S7LIV7</accession>
<name>A0A1S7LIV7_MAGMO</name>
<dbReference type="InterPro" id="IPR004260">
    <property type="entry name" value="Pyr-dimer_DNA_glycosylase"/>
</dbReference>
<gene>
    <name evidence="1" type="ORF">MAGMO_1863</name>
</gene>